<evidence type="ECO:0000313" key="1">
    <source>
        <dbReference type="EMBL" id="HIR88113.1"/>
    </source>
</evidence>
<protein>
    <submittedName>
        <fullName evidence="1">SseB family protein</fullName>
    </submittedName>
</protein>
<accession>A0A9D1EDW5</accession>
<proteinExistence type="predicted"/>
<comment type="caution">
    <text evidence="1">The sequence shown here is derived from an EMBL/GenBank/DDBJ whole genome shotgun (WGS) entry which is preliminary data.</text>
</comment>
<sequence>MDKEKLNDILLGTKFDKAKMDALTFDELIELYEAALYSMIRNKGQERRAKFFQSRAQVFYMLILERMMTVDQIFVLFSNVSKLPYVVCDEKTFDDQIYLFMEEDKAAAKKDSNKFQSVVKLEKNQLKNFYLSLYPLGINALIVSAGEKRIRIQLKEICTEPDFSKIPEEKRPVTNPELQLTSIYYVQQLREQIQNGEKKDLTEMLEEIHANLKSGKFFLIYRKSENEEGSPEKIELPSVKLKNGEIFHPIFTDLNEVLKFPNVKTFHPMILDLKSIFKLLAPEVKGVILNPQSVQIMVTREVINKEK</sequence>
<dbReference type="AlphaFoldDB" id="A0A9D1EDW5"/>
<dbReference type="Proteomes" id="UP000824201">
    <property type="component" value="Unassembled WGS sequence"/>
</dbReference>
<dbReference type="EMBL" id="DVHN01000046">
    <property type="protein sequence ID" value="HIR88113.1"/>
    <property type="molecule type" value="Genomic_DNA"/>
</dbReference>
<evidence type="ECO:0000313" key="2">
    <source>
        <dbReference type="Proteomes" id="UP000824201"/>
    </source>
</evidence>
<gene>
    <name evidence="1" type="ORF">IAC96_04100</name>
</gene>
<reference evidence="1" key="1">
    <citation type="submission" date="2020-10" db="EMBL/GenBank/DDBJ databases">
        <authorList>
            <person name="Gilroy R."/>
        </authorList>
    </citation>
    <scope>NUCLEOTIDE SEQUENCE</scope>
    <source>
        <strain evidence="1">ChiW13-3771</strain>
    </source>
</reference>
<organism evidence="1 2">
    <name type="scientific">Candidatus Fimimorpha faecalis</name>
    <dbReference type="NCBI Taxonomy" id="2840824"/>
    <lineage>
        <taxon>Bacteria</taxon>
        <taxon>Bacillati</taxon>
        <taxon>Bacillota</taxon>
        <taxon>Clostridia</taxon>
        <taxon>Eubacteriales</taxon>
        <taxon>Candidatus Fimimorpha</taxon>
    </lineage>
</organism>
<name>A0A9D1EDW5_9FIRM</name>
<reference evidence="1" key="2">
    <citation type="journal article" date="2021" name="PeerJ">
        <title>Extensive microbial diversity within the chicken gut microbiome revealed by metagenomics and culture.</title>
        <authorList>
            <person name="Gilroy R."/>
            <person name="Ravi A."/>
            <person name="Getino M."/>
            <person name="Pursley I."/>
            <person name="Horton D.L."/>
            <person name="Alikhan N.F."/>
            <person name="Baker D."/>
            <person name="Gharbi K."/>
            <person name="Hall N."/>
            <person name="Watson M."/>
            <person name="Adriaenssens E.M."/>
            <person name="Foster-Nyarko E."/>
            <person name="Jarju S."/>
            <person name="Secka A."/>
            <person name="Antonio M."/>
            <person name="Oren A."/>
            <person name="Chaudhuri R.R."/>
            <person name="La Ragione R."/>
            <person name="Hildebrand F."/>
            <person name="Pallen M.J."/>
        </authorList>
    </citation>
    <scope>NUCLEOTIDE SEQUENCE</scope>
    <source>
        <strain evidence="1">ChiW13-3771</strain>
    </source>
</reference>